<evidence type="ECO:0000256" key="5">
    <source>
        <dbReference type="ARBA" id="ARBA00022692"/>
    </source>
</evidence>
<dbReference type="NCBIfam" id="TIGR00801">
    <property type="entry name" value="ncs2"/>
    <property type="match status" value="1"/>
</dbReference>
<feature type="transmembrane region" description="Helical" evidence="8">
    <location>
        <begin position="185"/>
        <end position="205"/>
    </location>
</feature>
<evidence type="ECO:0000256" key="4">
    <source>
        <dbReference type="ARBA" id="ARBA00022475"/>
    </source>
</evidence>
<dbReference type="PROSITE" id="PS01116">
    <property type="entry name" value="XANTH_URACIL_PERMASE"/>
    <property type="match status" value="1"/>
</dbReference>
<keyword evidence="6 8" id="KW-1133">Transmembrane helix</keyword>
<dbReference type="STRING" id="381764.Fnod_1091"/>
<dbReference type="eggNOG" id="COG2233">
    <property type="taxonomic scope" value="Bacteria"/>
</dbReference>
<dbReference type="EMBL" id="CP000771">
    <property type="protein sequence ID" value="ABS60939.1"/>
    <property type="molecule type" value="Genomic_DNA"/>
</dbReference>
<keyword evidence="5 8" id="KW-0812">Transmembrane</keyword>
<evidence type="ECO:0000256" key="6">
    <source>
        <dbReference type="ARBA" id="ARBA00022989"/>
    </source>
</evidence>
<dbReference type="GO" id="GO:0042907">
    <property type="term" value="F:xanthine transmembrane transporter activity"/>
    <property type="evidence" value="ECO:0007669"/>
    <property type="project" value="TreeGrafter"/>
</dbReference>
<comment type="similarity">
    <text evidence="2">Belongs to the nucleobase:cation symporter-2 (NCS2) (TC 2.A.40) family.</text>
</comment>
<name>A7HM06_FERNB</name>
<dbReference type="KEGG" id="fno:Fnod_1091"/>
<comment type="subcellular location">
    <subcellularLocation>
        <location evidence="1">Cell membrane</location>
        <topology evidence="1">Multi-pass membrane protein</topology>
    </subcellularLocation>
</comment>
<feature type="transmembrane region" description="Helical" evidence="8">
    <location>
        <begin position="101"/>
        <end position="121"/>
    </location>
</feature>
<dbReference type="HOGENOM" id="CLU_017959_1_2_0"/>
<feature type="transmembrane region" description="Helical" evidence="8">
    <location>
        <begin position="369"/>
        <end position="388"/>
    </location>
</feature>
<sequence length="415" mass="43521">MEKTDIIGISQENPAKITEFTSNLPTSKKLILSLQHFVAMFGATVLVPLLTGLDPLVALFTAGLGTLLFHFITGGIVPVFLGSSFAFIAPIIMVKEKYGDIRYSLGGIVIAGTVYLIFSLIVKLVGTNVIKKLFPPVVTGPMIMVIGLGLSPVAVNMASSNWPIALVVIITVIASATIFKGFFSLIPVLTGVFVGYITSILAGIIDYSPIVNSAWISVPKFILPKFDWAAISLIAPVAFVTVMEHIGDITTNGAVVGKNFFEKPGVHRTLLGDGLATMVAAMIGGPANTTYSENTGVLAITKVYDPSILRGAAILAMLVAFFSKFGSVLQTIPTAVIGGVSLILFGMIASIGVRTLVEAKVDFSKSRNLIIAALILTLGIGGASIKIGGIELKGMALAAIFGIIANLVIPESLEK</sequence>
<reference evidence="9 10" key="1">
    <citation type="submission" date="2007-07" db="EMBL/GenBank/DDBJ databases">
        <title>Complete sequence of Fervidobacterium nodosum Rt17-B1.</title>
        <authorList>
            <consortium name="US DOE Joint Genome Institute"/>
            <person name="Copeland A."/>
            <person name="Lucas S."/>
            <person name="Lapidus A."/>
            <person name="Barry K."/>
            <person name="Glavina del Rio T."/>
            <person name="Dalin E."/>
            <person name="Tice H."/>
            <person name="Pitluck S."/>
            <person name="Saunders E."/>
            <person name="Brettin T."/>
            <person name="Bruce D."/>
            <person name="Detter J.C."/>
            <person name="Han C."/>
            <person name="Schmutz J."/>
            <person name="Larimer F."/>
            <person name="Land M."/>
            <person name="Hauser L."/>
            <person name="Kyrpides N."/>
            <person name="Mikhailova N."/>
            <person name="Nelson K."/>
            <person name="Gogarten J.P."/>
            <person name="Noll K."/>
            <person name="Richardson P."/>
        </authorList>
    </citation>
    <scope>NUCLEOTIDE SEQUENCE [LARGE SCALE GENOMIC DNA]</scope>
    <source>
        <strain evidence="10">ATCC 35602 / DSM 5306 / Rt17-B1</strain>
    </source>
</reference>
<dbReference type="OrthoDB" id="9779092at2"/>
<feature type="transmembrane region" description="Helical" evidence="8">
    <location>
        <begin position="30"/>
        <end position="50"/>
    </location>
</feature>
<organism evidence="9 10">
    <name type="scientific">Fervidobacterium nodosum (strain ATCC 35602 / DSM 5306 / Rt17-B1)</name>
    <dbReference type="NCBI Taxonomy" id="381764"/>
    <lineage>
        <taxon>Bacteria</taxon>
        <taxon>Thermotogati</taxon>
        <taxon>Thermotogota</taxon>
        <taxon>Thermotogae</taxon>
        <taxon>Thermotogales</taxon>
        <taxon>Fervidobacteriaceae</taxon>
        <taxon>Fervidobacterium</taxon>
    </lineage>
</organism>
<protein>
    <submittedName>
        <fullName evidence="9">Uracil-xanthine permease</fullName>
    </submittedName>
</protein>
<feature type="transmembrane region" description="Helical" evidence="8">
    <location>
        <begin position="308"/>
        <end position="329"/>
    </location>
</feature>
<evidence type="ECO:0000256" key="1">
    <source>
        <dbReference type="ARBA" id="ARBA00004651"/>
    </source>
</evidence>
<dbReference type="Pfam" id="PF00860">
    <property type="entry name" value="Xan_ur_permease"/>
    <property type="match status" value="1"/>
</dbReference>
<feature type="transmembrane region" description="Helical" evidence="8">
    <location>
        <begin position="56"/>
        <end position="89"/>
    </location>
</feature>
<dbReference type="PANTHER" id="PTHR42810">
    <property type="entry name" value="PURINE PERMEASE C1399.01C-RELATED"/>
    <property type="match status" value="1"/>
</dbReference>
<feature type="transmembrane region" description="Helical" evidence="8">
    <location>
        <begin position="133"/>
        <end position="155"/>
    </location>
</feature>
<dbReference type="Proteomes" id="UP000002415">
    <property type="component" value="Chromosome"/>
</dbReference>
<feature type="transmembrane region" description="Helical" evidence="8">
    <location>
        <begin position="335"/>
        <end position="357"/>
    </location>
</feature>
<evidence type="ECO:0000256" key="3">
    <source>
        <dbReference type="ARBA" id="ARBA00022448"/>
    </source>
</evidence>
<feature type="transmembrane region" description="Helical" evidence="8">
    <location>
        <begin position="162"/>
        <end position="179"/>
    </location>
</feature>
<evidence type="ECO:0000313" key="10">
    <source>
        <dbReference type="Proteomes" id="UP000002415"/>
    </source>
</evidence>
<dbReference type="InterPro" id="IPR006043">
    <property type="entry name" value="NCS2"/>
</dbReference>
<gene>
    <name evidence="9" type="ordered locus">Fnod_1091</name>
</gene>
<keyword evidence="4" id="KW-1003">Cell membrane</keyword>
<evidence type="ECO:0000256" key="8">
    <source>
        <dbReference type="SAM" id="Phobius"/>
    </source>
</evidence>
<dbReference type="RefSeq" id="WP_011994252.1">
    <property type="nucleotide sequence ID" value="NC_009718.1"/>
</dbReference>
<reference evidence="9 10" key="2">
    <citation type="journal article" date="2009" name="Proc. Natl. Acad. Sci. U.S.A.">
        <title>On the chimeric nature, thermophilic origin, and phylogenetic placement of the Thermotogales.</title>
        <authorList>
            <person name="Zhaxybayeva O."/>
            <person name="Swithers K.S."/>
            <person name="Lapierre P."/>
            <person name="Fournier G.P."/>
            <person name="Bickhart D.M."/>
            <person name="DeBoy R.T."/>
            <person name="Nelson K.E."/>
            <person name="Nesbo C.L."/>
            <person name="Doolittle W.F."/>
            <person name="Gogarten J.P."/>
            <person name="Noll K.M."/>
        </authorList>
    </citation>
    <scope>NUCLEOTIDE SEQUENCE [LARGE SCALE GENOMIC DNA]</scope>
    <source>
        <strain evidence="10">ATCC 35602 / DSM 5306 / Rt17-B1</strain>
    </source>
</reference>
<proteinExistence type="inferred from homology"/>
<evidence type="ECO:0000256" key="2">
    <source>
        <dbReference type="ARBA" id="ARBA00008821"/>
    </source>
</evidence>
<keyword evidence="3" id="KW-0813">Transport</keyword>
<evidence type="ECO:0000313" key="9">
    <source>
        <dbReference type="EMBL" id="ABS60939.1"/>
    </source>
</evidence>
<dbReference type="GO" id="GO:0005886">
    <property type="term" value="C:plasma membrane"/>
    <property type="evidence" value="ECO:0007669"/>
    <property type="project" value="UniProtKB-SubCell"/>
</dbReference>
<dbReference type="PANTHER" id="PTHR42810:SF4">
    <property type="entry name" value="URIC ACID TRANSPORTER UACT"/>
    <property type="match status" value="1"/>
</dbReference>
<keyword evidence="7 8" id="KW-0472">Membrane</keyword>
<keyword evidence="10" id="KW-1185">Reference proteome</keyword>
<accession>A7HM06</accession>
<evidence type="ECO:0000256" key="7">
    <source>
        <dbReference type="ARBA" id="ARBA00023136"/>
    </source>
</evidence>
<dbReference type="InterPro" id="IPR006042">
    <property type="entry name" value="Xan_ur_permease"/>
</dbReference>
<feature type="transmembrane region" description="Helical" evidence="8">
    <location>
        <begin position="394"/>
        <end position="413"/>
    </location>
</feature>
<dbReference type="AlphaFoldDB" id="A7HM06"/>